<evidence type="ECO:0000313" key="1">
    <source>
        <dbReference type="EMBL" id="CAB0031562.1"/>
    </source>
</evidence>
<evidence type="ECO:0000313" key="2">
    <source>
        <dbReference type="Proteomes" id="UP000479190"/>
    </source>
</evidence>
<dbReference type="EMBL" id="CADCXV010000646">
    <property type="protein sequence ID" value="CAB0031562.1"/>
    <property type="molecule type" value="Genomic_DNA"/>
</dbReference>
<name>A0A6H5I9C4_9HYME</name>
<reference evidence="1 2" key="1">
    <citation type="submission" date="2020-02" db="EMBL/GenBank/DDBJ databases">
        <authorList>
            <person name="Ferguson B K."/>
        </authorList>
    </citation>
    <scope>NUCLEOTIDE SEQUENCE [LARGE SCALE GENOMIC DNA]</scope>
</reference>
<organism evidence="1 2">
    <name type="scientific">Trichogramma brassicae</name>
    <dbReference type="NCBI Taxonomy" id="86971"/>
    <lineage>
        <taxon>Eukaryota</taxon>
        <taxon>Metazoa</taxon>
        <taxon>Ecdysozoa</taxon>
        <taxon>Arthropoda</taxon>
        <taxon>Hexapoda</taxon>
        <taxon>Insecta</taxon>
        <taxon>Pterygota</taxon>
        <taxon>Neoptera</taxon>
        <taxon>Endopterygota</taxon>
        <taxon>Hymenoptera</taxon>
        <taxon>Apocrita</taxon>
        <taxon>Proctotrupomorpha</taxon>
        <taxon>Chalcidoidea</taxon>
        <taxon>Trichogrammatidae</taxon>
        <taxon>Trichogramma</taxon>
    </lineage>
</organism>
<dbReference type="Proteomes" id="UP000479190">
    <property type="component" value="Unassembled WGS sequence"/>
</dbReference>
<accession>A0A6H5I9C4</accession>
<protein>
    <submittedName>
        <fullName evidence="1">Uncharacterized protein</fullName>
    </submittedName>
</protein>
<dbReference type="AlphaFoldDB" id="A0A6H5I9C4"/>
<proteinExistence type="predicted"/>
<keyword evidence="2" id="KW-1185">Reference proteome</keyword>
<sequence length="56" mass="6054">MSCQWLFTQCNASGSSCCCFCNCRYCRRSSCRCNASASSRCSGGRDPTYSQTAISG</sequence>
<gene>
    <name evidence="1" type="ORF">TBRA_LOCUS3529</name>
</gene>